<feature type="transmembrane region" description="Helical" evidence="3">
    <location>
        <begin position="34"/>
        <end position="55"/>
    </location>
</feature>
<sequence length="308" mass="32099">MRNDTSSPKTNPTTDETVDATRARVRRVRRNRRAAWLGSGAVVAIGAIVGSGFALQSAAADQELRIAETTALAESTDRGIDQLTAAGGLLEAHAVKKAEDTLKAADDTIAKAKGKADATELASSVASLEDYTYLAPERVFELADQATKQVDDVTAKVKEFDRKAAEKAAAEKAAAEKAAAEKAAAEAAAAEEASASAAPSYPSGPANPSGAQATARDLMASMYGWGSDQFGCLVDLWNKESGWNVYAQNPYSGAYGIPQALPGDKMATAGADWATNAATQIKWGLGYIAGRYGTPCGAWSHSVSVGWY</sequence>
<feature type="compositionally biased region" description="Polar residues" evidence="2">
    <location>
        <begin position="1"/>
        <end position="15"/>
    </location>
</feature>
<evidence type="ECO:0000313" key="5">
    <source>
        <dbReference type="Proteomes" id="UP001501196"/>
    </source>
</evidence>
<name>A0ABN2TUF9_9MICO</name>
<feature type="region of interest" description="Disordered" evidence="2">
    <location>
        <begin position="1"/>
        <end position="22"/>
    </location>
</feature>
<gene>
    <name evidence="4" type="ORF">GCM10009819_00600</name>
</gene>
<keyword evidence="1" id="KW-0175">Coiled coil</keyword>
<evidence type="ECO:0000256" key="1">
    <source>
        <dbReference type="SAM" id="Coils"/>
    </source>
</evidence>
<protein>
    <recommendedName>
        <fullName evidence="6">Lytic transglycosylase domain-containing protein</fullName>
    </recommendedName>
</protein>
<evidence type="ECO:0008006" key="6">
    <source>
        <dbReference type="Google" id="ProtNLM"/>
    </source>
</evidence>
<comment type="caution">
    <text evidence="4">The sequence shown here is derived from an EMBL/GenBank/DDBJ whole genome shotgun (WGS) entry which is preliminary data.</text>
</comment>
<dbReference type="Proteomes" id="UP001501196">
    <property type="component" value="Unassembled WGS sequence"/>
</dbReference>
<organism evidence="4 5">
    <name type="scientific">Agromyces tropicus</name>
    <dbReference type="NCBI Taxonomy" id="555371"/>
    <lineage>
        <taxon>Bacteria</taxon>
        <taxon>Bacillati</taxon>
        <taxon>Actinomycetota</taxon>
        <taxon>Actinomycetes</taxon>
        <taxon>Micrococcales</taxon>
        <taxon>Microbacteriaceae</taxon>
        <taxon>Agromyces</taxon>
    </lineage>
</organism>
<keyword evidence="3" id="KW-1133">Transmembrane helix</keyword>
<evidence type="ECO:0000313" key="4">
    <source>
        <dbReference type="EMBL" id="GAA2021964.1"/>
    </source>
</evidence>
<evidence type="ECO:0000256" key="2">
    <source>
        <dbReference type="SAM" id="MobiDB-lite"/>
    </source>
</evidence>
<dbReference type="EMBL" id="BAAAPW010000001">
    <property type="protein sequence ID" value="GAA2021964.1"/>
    <property type="molecule type" value="Genomic_DNA"/>
</dbReference>
<keyword evidence="5" id="KW-1185">Reference proteome</keyword>
<keyword evidence="3" id="KW-0812">Transmembrane</keyword>
<feature type="coiled-coil region" evidence="1">
    <location>
        <begin position="143"/>
        <end position="193"/>
    </location>
</feature>
<dbReference type="RefSeq" id="WP_344368641.1">
    <property type="nucleotide sequence ID" value="NZ_BAAAPW010000001.1"/>
</dbReference>
<dbReference type="PRINTS" id="PR01852">
    <property type="entry name" value="SIBAPROTEIN"/>
</dbReference>
<dbReference type="SUPFAM" id="SSF53955">
    <property type="entry name" value="Lysozyme-like"/>
    <property type="match status" value="1"/>
</dbReference>
<accession>A0ABN2TUF9</accession>
<dbReference type="InterPro" id="IPR009148">
    <property type="entry name" value="PcsB-like"/>
</dbReference>
<reference evidence="4 5" key="1">
    <citation type="journal article" date="2019" name="Int. J. Syst. Evol. Microbiol.">
        <title>The Global Catalogue of Microorganisms (GCM) 10K type strain sequencing project: providing services to taxonomists for standard genome sequencing and annotation.</title>
        <authorList>
            <consortium name="The Broad Institute Genomics Platform"/>
            <consortium name="The Broad Institute Genome Sequencing Center for Infectious Disease"/>
            <person name="Wu L."/>
            <person name="Ma J."/>
        </authorList>
    </citation>
    <scope>NUCLEOTIDE SEQUENCE [LARGE SCALE GENOMIC DNA]</scope>
    <source>
        <strain evidence="4 5">JCM 15672</strain>
    </source>
</reference>
<proteinExistence type="predicted"/>
<keyword evidence="3" id="KW-0472">Membrane</keyword>
<dbReference type="InterPro" id="IPR023346">
    <property type="entry name" value="Lysozyme-like_dom_sf"/>
</dbReference>
<evidence type="ECO:0000256" key="3">
    <source>
        <dbReference type="SAM" id="Phobius"/>
    </source>
</evidence>